<keyword evidence="2" id="KW-1185">Reference proteome</keyword>
<dbReference type="GO" id="GO:0032197">
    <property type="term" value="P:retrotransposition"/>
    <property type="evidence" value="ECO:0000318"/>
    <property type="project" value="GO_Central"/>
</dbReference>
<dbReference type="InParanoid" id="W5LWW1"/>
<reference evidence="2" key="1">
    <citation type="submission" date="2011-12" db="EMBL/GenBank/DDBJ databases">
        <title>The Draft Genome of Lepisosteus oculatus.</title>
        <authorList>
            <consortium name="The Broad Institute Genome Assembly &amp; Analysis Group"/>
            <consortium name="Computational R&amp;D Group"/>
            <consortium name="and Sequencing Platform"/>
            <person name="Di Palma F."/>
            <person name="Alfoldi J."/>
            <person name="Johnson J."/>
            <person name="Berlin A."/>
            <person name="Gnerre S."/>
            <person name="Jaffe D."/>
            <person name="MacCallum I."/>
            <person name="Young S."/>
            <person name="Walker B.J."/>
            <person name="Lander E.S."/>
            <person name="Lindblad-Toh K."/>
        </authorList>
    </citation>
    <scope>NUCLEOTIDE SEQUENCE [LARGE SCALE GENOMIC DNA]</scope>
</reference>
<protein>
    <recommendedName>
        <fullName evidence="3">L1 transposable element RRM domain-containing protein</fullName>
    </recommendedName>
</protein>
<dbReference type="PANTHER" id="PTHR11505">
    <property type="entry name" value="L1 TRANSPOSABLE ELEMENT-RELATED"/>
    <property type="match status" value="1"/>
</dbReference>
<sequence length="215" mass="24647">KSVKKEEKVTSNIVEILDSKLATIREPVAAISTKMDIVIKRIDEVEQQVSDLEEGSVTAGNRIQALETDLCKALDRLEDFKNRSRRKNVRILGLRENIERSNSVGFFERWIPETLGMEMKGDKIKLEHCHRTGPRCKSGEGGIPVPRAVLVRLHNYRDKQKVMEAARAKKEIIVEGKRVSTFQDFLVEVQKKRAETAEVRRSLRDAGLRYSFLYP</sequence>
<evidence type="ECO:0000313" key="2">
    <source>
        <dbReference type="Proteomes" id="UP000018468"/>
    </source>
</evidence>
<dbReference type="FunFam" id="3.30.70.1820:FF:000004">
    <property type="entry name" value="Uncharacterized protein"/>
    <property type="match status" value="1"/>
</dbReference>
<dbReference type="STRING" id="7918.ENSLOCP00000000618"/>
<evidence type="ECO:0008006" key="3">
    <source>
        <dbReference type="Google" id="ProtNLM"/>
    </source>
</evidence>
<reference evidence="1" key="3">
    <citation type="submission" date="2025-09" db="UniProtKB">
        <authorList>
            <consortium name="Ensembl"/>
        </authorList>
    </citation>
    <scope>IDENTIFICATION</scope>
</reference>
<dbReference type="Ensembl" id="ENSLOCT00000000620.1">
    <property type="protein sequence ID" value="ENSLOCP00000000618.1"/>
    <property type="gene ID" value="ENSLOCG00000000529.1"/>
</dbReference>
<proteinExistence type="predicted"/>
<dbReference type="eggNOG" id="ENOG502SRQ0">
    <property type="taxonomic scope" value="Eukaryota"/>
</dbReference>
<dbReference type="GO" id="GO:1990904">
    <property type="term" value="C:ribonucleoprotein complex"/>
    <property type="evidence" value="ECO:0000318"/>
    <property type="project" value="GO_Central"/>
</dbReference>
<reference evidence="1" key="2">
    <citation type="submission" date="2025-08" db="UniProtKB">
        <authorList>
            <consortium name="Ensembl"/>
        </authorList>
    </citation>
    <scope>IDENTIFICATION</scope>
</reference>
<dbReference type="AlphaFoldDB" id="W5LWW1"/>
<dbReference type="OMA" id="QNSKIMF"/>
<dbReference type="Gene3D" id="1.20.1270.70">
    <property type="entry name" value="Designed single chain three-helix bundle"/>
    <property type="match status" value="1"/>
</dbReference>
<dbReference type="InterPro" id="IPR004244">
    <property type="entry name" value="Transposase_22"/>
</dbReference>
<dbReference type="GO" id="GO:0003727">
    <property type="term" value="F:single-stranded RNA binding"/>
    <property type="evidence" value="ECO:0000318"/>
    <property type="project" value="GO_Central"/>
</dbReference>
<name>W5LWW1_LEPOC</name>
<accession>W5LWW1</accession>
<dbReference type="Gene3D" id="3.30.70.1820">
    <property type="entry name" value="L1 transposable element, RRM domain"/>
    <property type="match status" value="1"/>
</dbReference>
<dbReference type="GeneTree" id="ENSGT01030000235216"/>
<organism evidence="1 2">
    <name type="scientific">Lepisosteus oculatus</name>
    <name type="common">Spotted gar</name>
    <dbReference type="NCBI Taxonomy" id="7918"/>
    <lineage>
        <taxon>Eukaryota</taxon>
        <taxon>Metazoa</taxon>
        <taxon>Chordata</taxon>
        <taxon>Craniata</taxon>
        <taxon>Vertebrata</taxon>
        <taxon>Euteleostomi</taxon>
        <taxon>Actinopterygii</taxon>
        <taxon>Neopterygii</taxon>
        <taxon>Holostei</taxon>
        <taxon>Semionotiformes</taxon>
        <taxon>Lepisosteidae</taxon>
        <taxon>Lepisosteus</taxon>
    </lineage>
</organism>
<dbReference type="Proteomes" id="UP000018468">
    <property type="component" value="Unassembled WGS sequence"/>
</dbReference>
<evidence type="ECO:0000313" key="1">
    <source>
        <dbReference type="Ensembl" id="ENSLOCP00000000618.1"/>
    </source>
</evidence>